<organism evidence="1">
    <name type="scientific">marine sediment metagenome</name>
    <dbReference type="NCBI Taxonomy" id="412755"/>
    <lineage>
        <taxon>unclassified sequences</taxon>
        <taxon>metagenomes</taxon>
        <taxon>ecological metagenomes</taxon>
    </lineage>
</organism>
<evidence type="ECO:0000313" key="1">
    <source>
        <dbReference type="EMBL" id="GAI59597.1"/>
    </source>
</evidence>
<proteinExistence type="predicted"/>
<dbReference type="Gene3D" id="3.40.50.300">
    <property type="entry name" value="P-loop containing nucleotide triphosphate hydrolases"/>
    <property type="match status" value="1"/>
</dbReference>
<evidence type="ECO:0008006" key="2">
    <source>
        <dbReference type="Google" id="ProtNLM"/>
    </source>
</evidence>
<dbReference type="AlphaFoldDB" id="X1PTP6"/>
<accession>X1PTP6</accession>
<sequence>DIGWVGMQEVRLDLLDKHLGQARSGASRIVKPLVMYEEDRITEEVLSLEGVDVVVAEGTYTTALENVDTRIFIDLTYLETLQSRLERAREAQDEFLEKVLVIEHEIISAQRPKAHLIINKDFQVVAA</sequence>
<reference evidence="1" key="1">
    <citation type="journal article" date="2014" name="Front. Microbiol.">
        <title>High frequency of phylogenetically diverse reductive dehalogenase-homologous genes in deep subseafloor sedimentary metagenomes.</title>
        <authorList>
            <person name="Kawai M."/>
            <person name="Futagami T."/>
            <person name="Toyoda A."/>
            <person name="Takaki Y."/>
            <person name="Nishi S."/>
            <person name="Hori S."/>
            <person name="Arai W."/>
            <person name="Tsubouchi T."/>
            <person name="Morono Y."/>
            <person name="Uchiyama I."/>
            <person name="Ito T."/>
            <person name="Fujiyama A."/>
            <person name="Inagaki F."/>
            <person name="Takami H."/>
        </authorList>
    </citation>
    <scope>NUCLEOTIDE SEQUENCE</scope>
    <source>
        <strain evidence="1">Expedition CK06-06</strain>
    </source>
</reference>
<name>X1PTP6_9ZZZZ</name>
<protein>
    <recommendedName>
        <fullName evidence="2">Phosphoribulokinase/uridine kinase domain-containing protein</fullName>
    </recommendedName>
</protein>
<feature type="non-terminal residue" evidence="1">
    <location>
        <position position="1"/>
    </location>
</feature>
<dbReference type="EMBL" id="BARW01002719">
    <property type="protein sequence ID" value="GAI59597.1"/>
    <property type="molecule type" value="Genomic_DNA"/>
</dbReference>
<dbReference type="InterPro" id="IPR027417">
    <property type="entry name" value="P-loop_NTPase"/>
</dbReference>
<gene>
    <name evidence="1" type="ORF">S12H4_07387</name>
</gene>
<comment type="caution">
    <text evidence="1">The sequence shown here is derived from an EMBL/GenBank/DDBJ whole genome shotgun (WGS) entry which is preliminary data.</text>
</comment>